<keyword evidence="2 8" id="KW-0732">Signal</keyword>
<keyword evidence="5" id="KW-0326">Glycosidase</keyword>
<feature type="active site" description="Proton donor" evidence="6">
    <location>
        <position position="182"/>
    </location>
</feature>
<name>A0AA39HV93_9BILA</name>
<dbReference type="Pfam" id="PF21317">
    <property type="entry name" value="BetaGal_ABD_1"/>
    <property type="match status" value="1"/>
</dbReference>
<dbReference type="EMBL" id="JAUCMV010000003">
    <property type="protein sequence ID" value="KAK0412019.1"/>
    <property type="molecule type" value="Genomic_DNA"/>
</dbReference>
<comment type="similarity">
    <text evidence="1 7">Belongs to the glycosyl hydrolase 35 family.</text>
</comment>
<dbReference type="Pfam" id="PF01301">
    <property type="entry name" value="Glyco_hydro_35"/>
    <property type="match status" value="1"/>
</dbReference>
<evidence type="ECO:0000256" key="1">
    <source>
        <dbReference type="ARBA" id="ARBA00009809"/>
    </source>
</evidence>
<accession>A0AA39HV93</accession>
<dbReference type="InterPro" id="IPR026283">
    <property type="entry name" value="B-gal_1-like"/>
</dbReference>
<gene>
    <name evidence="12" type="ORF">QR680_005986</name>
</gene>
<dbReference type="GO" id="GO:0005975">
    <property type="term" value="P:carbohydrate metabolic process"/>
    <property type="evidence" value="ECO:0007669"/>
    <property type="project" value="InterPro"/>
</dbReference>
<dbReference type="InterPro" id="IPR001944">
    <property type="entry name" value="Glycoside_Hdrlase_35"/>
</dbReference>
<evidence type="ECO:0000256" key="5">
    <source>
        <dbReference type="ARBA" id="ARBA00023295"/>
    </source>
</evidence>
<dbReference type="InterPro" id="IPR031330">
    <property type="entry name" value="Gly_Hdrlase_35_cat"/>
</dbReference>
<feature type="active site" description="Nucleophile" evidence="6">
    <location>
        <position position="264"/>
    </location>
</feature>
<dbReference type="Gene3D" id="2.60.120.260">
    <property type="entry name" value="Galactose-binding domain-like"/>
    <property type="match status" value="2"/>
</dbReference>
<evidence type="ECO:0000256" key="3">
    <source>
        <dbReference type="ARBA" id="ARBA00022801"/>
    </source>
</evidence>
<dbReference type="SUPFAM" id="SSF49785">
    <property type="entry name" value="Galactose-binding domain-like"/>
    <property type="match status" value="1"/>
</dbReference>
<protein>
    <recommendedName>
        <fullName evidence="14">Beta-galactosidase</fullName>
    </recommendedName>
</protein>
<dbReference type="GO" id="GO:0004565">
    <property type="term" value="F:beta-galactosidase activity"/>
    <property type="evidence" value="ECO:0007669"/>
    <property type="project" value="InterPro"/>
</dbReference>
<evidence type="ECO:0000256" key="7">
    <source>
        <dbReference type="RuleBase" id="RU003679"/>
    </source>
</evidence>
<keyword evidence="3" id="KW-0378">Hydrolase</keyword>
<comment type="caution">
    <text evidence="12">The sequence shown here is derived from an EMBL/GenBank/DDBJ whole genome shotgun (WGS) entry which is preliminary data.</text>
</comment>
<dbReference type="InterPro" id="IPR048913">
    <property type="entry name" value="BetaGal_gal-bd"/>
</dbReference>
<feature type="signal peptide" evidence="8">
    <location>
        <begin position="1"/>
        <end position="19"/>
    </location>
</feature>
<proteinExistence type="inferred from homology"/>
<evidence type="ECO:0000313" key="13">
    <source>
        <dbReference type="Proteomes" id="UP001175271"/>
    </source>
</evidence>
<keyword evidence="4" id="KW-0325">Glycoprotein</keyword>
<evidence type="ECO:0000256" key="8">
    <source>
        <dbReference type="SAM" id="SignalP"/>
    </source>
</evidence>
<dbReference type="FunFam" id="3.20.20.80:FF:000017">
    <property type="entry name" value="Beta-galactosidase"/>
    <property type="match status" value="1"/>
</dbReference>
<dbReference type="InterPro" id="IPR048912">
    <property type="entry name" value="BetaGal1-like_ABD1"/>
</dbReference>
<evidence type="ECO:0000256" key="6">
    <source>
        <dbReference type="PIRSR" id="PIRSR006336-1"/>
    </source>
</evidence>
<dbReference type="AlphaFoldDB" id="A0AA39HV93"/>
<organism evidence="12 13">
    <name type="scientific">Steinernema hermaphroditum</name>
    <dbReference type="NCBI Taxonomy" id="289476"/>
    <lineage>
        <taxon>Eukaryota</taxon>
        <taxon>Metazoa</taxon>
        <taxon>Ecdysozoa</taxon>
        <taxon>Nematoda</taxon>
        <taxon>Chromadorea</taxon>
        <taxon>Rhabditida</taxon>
        <taxon>Tylenchina</taxon>
        <taxon>Panagrolaimomorpha</taxon>
        <taxon>Strongyloidoidea</taxon>
        <taxon>Steinernematidae</taxon>
        <taxon>Steinernema</taxon>
    </lineage>
</organism>
<evidence type="ECO:0008006" key="14">
    <source>
        <dbReference type="Google" id="ProtNLM"/>
    </source>
</evidence>
<dbReference type="Pfam" id="PF21467">
    <property type="entry name" value="BetaGal_gal-bd"/>
    <property type="match status" value="1"/>
</dbReference>
<feature type="domain" description="Glycoside hydrolase 35 catalytic" evidence="9">
    <location>
        <begin position="35"/>
        <end position="353"/>
    </location>
</feature>
<dbReference type="PIRSF" id="PIRSF006336">
    <property type="entry name" value="B-gal"/>
    <property type="match status" value="1"/>
</dbReference>
<dbReference type="Gene3D" id="3.20.20.80">
    <property type="entry name" value="Glycosidases"/>
    <property type="match status" value="1"/>
</dbReference>
<dbReference type="Proteomes" id="UP001175271">
    <property type="component" value="Unassembled WGS sequence"/>
</dbReference>
<dbReference type="PANTHER" id="PTHR23421">
    <property type="entry name" value="BETA-GALACTOSIDASE RELATED"/>
    <property type="match status" value="1"/>
</dbReference>
<dbReference type="SUPFAM" id="SSF51445">
    <property type="entry name" value="(Trans)glycosidases"/>
    <property type="match status" value="1"/>
</dbReference>
<feature type="domain" description="Beta-galactosidase galactose-binding" evidence="11">
    <location>
        <begin position="535"/>
        <end position="588"/>
    </location>
</feature>
<dbReference type="PRINTS" id="PR00742">
    <property type="entry name" value="GLHYDRLASE35"/>
</dbReference>
<feature type="domain" description="Beta-galactosidase 1-like first all-beta" evidence="10">
    <location>
        <begin position="401"/>
        <end position="510"/>
    </location>
</feature>
<evidence type="ECO:0000256" key="4">
    <source>
        <dbReference type="ARBA" id="ARBA00023180"/>
    </source>
</evidence>
<evidence type="ECO:0000259" key="10">
    <source>
        <dbReference type="Pfam" id="PF21317"/>
    </source>
</evidence>
<feature type="chain" id="PRO_5041374327" description="Beta-galactosidase" evidence="8">
    <location>
        <begin position="20"/>
        <end position="657"/>
    </location>
</feature>
<keyword evidence="13" id="KW-1185">Reference proteome</keyword>
<reference evidence="12" key="1">
    <citation type="submission" date="2023-06" db="EMBL/GenBank/DDBJ databases">
        <title>Genomic analysis of the entomopathogenic nematode Steinernema hermaphroditum.</title>
        <authorList>
            <person name="Schwarz E.M."/>
            <person name="Heppert J.K."/>
            <person name="Baniya A."/>
            <person name="Schwartz H.T."/>
            <person name="Tan C.-H."/>
            <person name="Antoshechkin I."/>
            <person name="Sternberg P.W."/>
            <person name="Goodrich-Blair H."/>
            <person name="Dillman A.R."/>
        </authorList>
    </citation>
    <scope>NUCLEOTIDE SEQUENCE</scope>
    <source>
        <strain evidence="12">PS9179</strain>
        <tissue evidence="12">Whole animal</tissue>
    </source>
</reference>
<dbReference type="InterPro" id="IPR017853">
    <property type="entry name" value="GH"/>
</dbReference>
<sequence>MMTLYAALLPLFLLSSCSALHFGPGSTFSIGDSDFLLNGKPFRYISGGVHYFRIPSALWNDRLQRIRAAGLNAIQFYTPWNFHEERPGEFNFKGDRDIGRFLELARDNELYALVRVGPYTGGEWENGGLPWWILKEKDIKMRTHDPRFLRLVDRWYKALLEHLRPLLLKNGGNVLMLQVENEYGEYWTCDHEYTEWVRDAIWNQVGKDVVLYTTDQPYEKSLSCGTVAGVFPTIDFGPASHSDIDSAFALHRRFYQRGPYVNSELYPGWMVKWGQSEERNPSLDLVIGSSNYIYSRYNASFNYYMFHGGTNFEFWVGSQPDSSEITSYDYYAPISEAGDITFKYTAIRNWIKSIPDWSHPPLALPKNNTKVAYGSVQLNHAGHIFDLRRNVTEKCAMSVDPLSFEEMDVPFGYVLYETNLTAGGKKLSIADFKDYVYVYVDGDYKGVLVDGFYGYQRRSLEVNARPGQTLILVVENRGRISYDTINDYKGILSKVFLDGQVLSGWKQCSLNPEKVNGPMAELKFSDLWKGGNIFVGTFDAPIKADTFLDTRGWGKGQVYINGRNIGRYWAKAGPQKTLYIPGCFLKDKNRIVVMELLGTRMCPDSKCFANFIDYPVYEYAAPDSTKPFDPPASPKVHIKYAYKIDILSFWEIIASFK</sequence>
<evidence type="ECO:0000259" key="11">
    <source>
        <dbReference type="Pfam" id="PF21467"/>
    </source>
</evidence>
<dbReference type="InterPro" id="IPR008979">
    <property type="entry name" value="Galactose-bd-like_sf"/>
</dbReference>
<evidence type="ECO:0000313" key="12">
    <source>
        <dbReference type="EMBL" id="KAK0412019.1"/>
    </source>
</evidence>
<evidence type="ECO:0000259" key="9">
    <source>
        <dbReference type="Pfam" id="PF01301"/>
    </source>
</evidence>
<evidence type="ECO:0000256" key="2">
    <source>
        <dbReference type="ARBA" id="ARBA00022729"/>
    </source>
</evidence>